<evidence type="ECO:0000313" key="4">
    <source>
        <dbReference type="Proteomes" id="UP001525968"/>
    </source>
</evidence>
<protein>
    <submittedName>
        <fullName evidence="3">Tripartite tricarboxylate transporter substrate binding protein</fullName>
    </submittedName>
</protein>
<dbReference type="Pfam" id="PF03401">
    <property type="entry name" value="TctC"/>
    <property type="match status" value="1"/>
</dbReference>
<dbReference type="InterPro" id="IPR006311">
    <property type="entry name" value="TAT_signal"/>
</dbReference>
<comment type="similarity">
    <text evidence="1">Belongs to the UPF0065 (bug) family.</text>
</comment>
<keyword evidence="4" id="KW-1185">Reference proteome</keyword>
<dbReference type="Proteomes" id="UP001525968">
    <property type="component" value="Unassembled WGS sequence"/>
</dbReference>
<sequence>MPKNSTMRSADPSKRDFCRTALGTGAALLALSPCAPALAAIQAPAFPVKPITLLVPFPAGGATDVQMRALARAASQSLRQPIVIVNQPGVSGTLAAAAMARSAAPDGYTIAMISAALFRLPHVQKVNYDPVADFSYIIGVTNYSFGVVVAADAPWKTLPELIAAVKAAPDKISFGGIGQGSSGHIGIARLARAAGFSLNYVPFKGAAEVLQATIGGHVQVMTEAGWGSMVESGKLRLLAVMDEQRTPRWPQVPTLKDLGYDIAVRSPVGLAGPKGMNPQVVKALHDAFFAASSDAQFLKALEVQGQPYAHLDTAQYSRFAVTQTASDKRFVDELGFKLNE</sequence>
<dbReference type="CDD" id="cd07012">
    <property type="entry name" value="PBP2_Bug_TTT"/>
    <property type="match status" value="1"/>
</dbReference>
<organism evidence="3 4">
    <name type="scientific">Acidovorax bellezanensis</name>
    <dbReference type="NCBI Taxonomy" id="2976702"/>
    <lineage>
        <taxon>Bacteria</taxon>
        <taxon>Pseudomonadati</taxon>
        <taxon>Pseudomonadota</taxon>
        <taxon>Betaproteobacteria</taxon>
        <taxon>Burkholderiales</taxon>
        <taxon>Comamonadaceae</taxon>
        <taxon>Acidovorax</taxon>
    </lineage>
</organism>
<evidence type="ECO:0000313" key="3">
    <source>
        <dbReference type="EMBL" id="MCT9810908.1"/>
    </source>
</evidence>
<dbReference type="RefSeq" id="WP_261500057.1">
    <property type="nucleotide sequence ID" value="NZ_JAODYH010000004.1"/>
</dbReference>
<dbReference type="PROSITE" id="PS51318">
    <property type="entry name" value="TAT"/>
    <property type="match status" value="1"/>
</dbReference>
<comment type="caution">
    <text evidence="3">The sequence shown here is derived from an EMBL/GenBank/DDBJ whole genome shotgun (WGS) entry which is preliminary data.</text>
</comment>
<feature type="chain" id="PRO_5047411444" evidence="2">
    <location>
        <begin position="40"/>
        <end position="340"/>
    </location>
</feature>
<dbReference type="Gene3D" id="3.40.190.150">
    <property type="entry name" value="Bordetella uptake gene, domain 1"/>
    <property type="match status" value="1"/>
</dbReference>
<dbReference type="InterPro" id="IPR042100">
    <property type="entry name" value="Bug_dom1"/>
</dbReference>
<dbReference type="PANTHER" id="PTHR42928:SF5">
    <property type="entry name" value="BLR1237 PROTEIN"/>
    <property type="match status" value="1"/>
</dbReference>
<feature type="signal peptide" evidence="2">
    <location>
        <begin position="1"/>
        <end position="39"/>
    </location>
</feature>
<dbReference type="SUPFAM" id="SSF53850">
    <property type="entry name" value="Periplasmic binding protein-like II"/>
    <property type="match status" value="1"/>
</dbReference>
<dbReference type="PIRSF" id="PIRSF017082">
    <property type="entry name" value="YflP"/>
    <property type="match status" value="1"/>
</dbReference>
<accession>A0ABT2PP87</accession>
<keyword evidence="2" id="KW-0732">Signal</keyword>
<proteinExistence type="inferred from homology"/>
<name>A0ABT2PP87_9BURK</name>
<dbReference type="InterPro" id="IPR005064">
    <property type="entry name" value="BUG"/>
</dbReference>
<dbReference type="PANTHER" id="PTHR42928">
    <property type="entry name" value="TRICARBOXYLATE-BINDING PROTEIN"/>
    <property type="match status" value="1"/>
</dbReference>
<evidence type="ECO:0000256" key="2">
    <source>
        <dbReference type="SAM" id="SignalP"/>
    </source>
</evidence>
<evidence type="ECO:0000256" key="1">
    <source>
        <dbReference type="ARBA" id="ARBA00006987"/>
    </source>
</evidence>
<dbReference type="Gene3D" id="3.40.190.10">
    <property type="entry name" value="Periplasmic binding protein-like II"/>
    <property type="match status" value="1"/>
</dbReference>
<reference evidence="3 4" key="1">
    <citation type="submission" date="2022-09" db="EMBL/GenBank/DDBJ databases">
        <title>Draft genome of isolate Be4.</title>
        <authorList>
            <person name="Sanchez-Castro I."/>
            <person name="Martinez-Rodriguez P."/>
            <person name="Descostes M."/>
            <person name="Merroun M."/>
        </authorList>
    </citation>
    <scope>NUCLEOTIDE SEQUENCE [LARGE SCALE GENOMIC DNA]</scope>
    <source>
        <strain evidence="3 4">Be4</strain>
    </source>
</reference>
<dbReference type="EMBL" id="JAODYH010000004">
    <property type="protein sequence ID" value="MCT9810908.1"/>
    <property type="molecule type" value="Genomic_DNA"/>
</dbReference>
<gene>
    <name evidence="3" type="ORF">N0K08_09690</name>
</gene>